<reference evidence="2" key="1">
    <citation type="submission" date="2016-10" db="EMBL/GenBank/DDBJ databases">
        <authorList>
            <person name="Varghese N."/>
            <person name="Submissions S."/>
        </authorList>
    </citation>
    <scope>NUCLEOTIDE SEQUENCE [LARGE SCALE GENOMIC DNA]</scope>
    <source>
        <strain evidence="2">CGMCC 1.6963</strain>
    </source>
</reference>
<dbReference type="AlphaFoldDB" id="A0A1H9XDW6"/>
<keyword evidence="2" id="KW-1185">Reference proteome</keyword>
<dbReference type="RefSeq" id="WP_091761380.1">
    <property type="nucleotide sequence ID" value="NZ_FOHB01000007.1"/>
</dbReference>
<dbReference type="OrthoDB" id="9787207at2"/>
<protein>
    <recommendedName>
        <fullName evidence="3">Cytoplasmic protein</fullName>
    </recommendedName>
</protein>
<evidence type="ECO:0008006" key="3">
    <source>
        <dbReference type="Google" id="ProtNLM"/>
    </source>
</evidence>
<dbReference type="PANTHER" id="PTHR30528">
    <property type="entry name" value="CYTOPLASMIC PROTEIN"/>
    <property type="match status" value="1"/>
</dbReference>
<dbReference type="Pfam" id="PF06224">
    <property type="entry name" value="AlkZ-like"/>
    <property type="match status" value="1"/>
</dbReference>
<dbReference type="PANTHER" id="PTHR30528:SF0">
    <property type="entry name" value="CYTOPLASMIC PROTEIN"/>
    <property type="match status" value="1"/>
</dbReference>
<dbReference type="EMBL" id="FOHB01000007">
    <property type="protein sequence ID" value="SES43843.1"/>
    <property type="molecule type" value="Genomic_DNA"/>
</dbReference>
<sequence>MTEPVRLTKAQARRIALAAQGFADPRPAPGTATTRHLQRVIDRVGVIQIDSVNVLARSHYLPFFSRLGPYDRALLDRARDRAPRRVVEYWAHEASLIPPRTWPLLDFRMQRALKDSWGGMQRVAHDHPELVEAVFEEVVARGPLTSRHVEAALEHDLPREREHWGWNWSLVKNALEHLFWAGRITSAGRTQQFERRYAALQRVLPRDVAEQALDPALRPTHEQAFRELVMVAAAALGVGTEQCLRDYFRLKPEQARPAIASLVEEGALVPATIDGWARPAYLLPGARRPRKVTAKALLSPFDSLIWQRDRTAALFDFTYRLEIYVPAHLRVHGYYVLPFLFGEHLVARCDLKADRAAGVLRVHAVHWETGAPAEARPALDAELAAMAGWLGLTGVA</sequence>
<gene>
    <name evidence="1" type="ORF">SAMN05216199_3664</name>
</gene>
<dbReference type="Proteomes" id="UP000199019">
    <property type="component" value="Unassembled WGS sequence"/>
</dbReference>
<accession>A0A1H9XDW6</accession>
<dbReference type="InterPro" id="IPR009351">
    <property type="entry name" value="AlkZ-like"/>
</dbReference>
<proteinExistence type="predicted"/>
<organism evidence="1 2">
    <name type="scientific">Pedococcus cremeus</name>
    <dbReference type="NCBI Taxonomy" id="587636"/>
    <lineage>
        <taxon>Bacteria</taxon>
        <taxon>Bacillati</taxon>
        <taxon>Actinomycetota</taxon>
        <taxon>Actinomycetes</taxon>
        <taxon>Micrococcales</taxon>
        <taxon>Intrasporangiaceae</taxon>
        <taxon>Pedococcus</taxon>
    </lineage>
</organism>
<evidence type="ECO:0000313" key="2">
    <source>
        <dbReference type="Proteomes" id="UP000199019"/>
    </source>
</evidence>
<dbReference type="STRING" id="587636.SAMN05216199_3664"/>
<evidence type="ECO:0000313" key="1">
    <source>
        <dbReference type="EMBL" id="SES43843.1"/>
    </source>
</evidence>
<name>A0A1H9XDW6_9MICO</name>